<dbReference type="AlphaFoldDB" id="A0A0F9H1V8"/>
<dbReference type="Gene3D" id="2.120.10.30">
    <property type="entry name" value="TolB, C-terminal domain"/>
    <property type="match status" value="2"/>
</dbReference>
<dbReference type="InterPro" id="IPR011059">
    <property type="entry name" value="Metal-dep_hydrolase_composite"/>
</dbReference>
<feature type="domain" description="Amidohydrolase-related" evidence="1">
    <location>
        <begin position="505"/>
        <end position="833"/>
    </location>
</feature>
<dbReference type="EMBL" id="LAZR01018292">
    <property type="protein sequence ID" value="KKL96951.1"/>
    <property type="molecule type" value="Genomic_DNA"/>
</dbReference>
<dbReference type="InterPro" id="IPR032466">
    <property type="entry name" value="Metal_Hydrolase"/>
</dbReference>
<evidence type="ECO:0000259" key="1">
    <source>
        <dbReference type="Pfam" id="PF01979"/>
    </source>
</evidence>
<dbReference type="GO" id="GO:0016810">
    <property type="term" value="F:hydrolase activity, acting on carbon-nitrogen (but not peptide) bonds"/>
    <property type="evidence" value="ECO:0007669"/>
    <property type="project" value="InterPro"/>
</dbReference>
<dbReference type="Gene3D" id="3.20.20.140">
    <property type="entry name" value="Metal-dependent hydrolases"/>
    <property type="match status" value="1"/>
</dbReference>
<dbReference type="PANTHER" id="PTHR43135">
    <property type="entry name" value="ALPHA-D-RIBOSE 1-METHYLPHOSPHONATE 5-TRIPHOSPHATE DIPHOSPHATASE"/>
    <property type="match status" value="1"/>
</dbReference>
<gene>
    <name evidence="2" type="ORF">LCGC14_1839350</name>
</gene>
<dbReference type="InterPro" id="IPR006680">
    <property type="entry name" value="Amidohydro-rel"/>
</dbReference>
<protein>
    <recommendedName>
        <fullName evidence="1">Amidohydrolase-related domain-containing protein</fullName>
    </recommendedName>
</protein>
<dbReference type="Pfam" id="PF01979">
    <property type="entry name" value="Amidohydro_1"/>
    <property type="match status" value="1"/>
</dbReference>
<dbReference type="SUPFAM" id="SSF51556">
    <property type="entry name" value="Metallo-dependent hydrolases"/>
    <property type="match status" value="1"/>
</dbReference>
<evidence type="ECO:0000313" key="2">
    <source>
        <dbReference type="EMBL" id="KKL96951.1"/>
    </source>
</evidence>
<dbReference type="InterPro" id="IPR051781">
    <property type="entry name" value="Metallo-dep_Hydrolase"/>
</dbReference>
<dbReference type="PANTHER" id="PTHR43135:SF3">
    <property type="entry name" value="ALPHA-D-RIBOSE 1-METHYLPHOSPHONATE 5-TRIPHOSPHATE DIPHOSPHATASE"/>
    <property type="match status" value="1"/>
</dbReference>
<dbReference type="Pfam" id="PF07676">
    <property type="entry name" value="PD40"/>
    <property type="match status" value="3"/>
</dbReference>
<name>A0A0F9H1V8_9ZZZZ</name>
<comment type="caution">
    <text evidence="2">The sequence shown here is derived from an EMBL/GenBank/DDBJ whole genome shotgun (WGS) entry which is preliminary data.</text>
</comment>
<sequence>QIGGYQLAVYDRQTQEIYPSSNAQGAGMRPVLSPDGRWLVYATRFHADTGLRLRDLYSDEEKWLAYPVQLDVQGAPHASWDLMPGSSFTPDSKFLITTIEGKIWKVSIPDGHRTLIPFTVRVEQPMGPAVRSEIRVDDSPVQARRISDPKISPDGKKVVFSALGRLWVMDLPDGTPRRLTNADVGEFQPSWSPDGQFIVYATWENMKEAGHLYRIRASRERRPERLTENAAYYGCPTYSPGGDRIIFVSMSRQSWIEGLISAPSGSISGDGNVPRVQLGWIPAEGGDIRRITLLHDLGRPHFITPDRERIFIYQKPTRRTTQRSGLVSVRLDGSDLRSHLKATVPGKKWTADRALMAPGGDRALMEADRHIYLVDLPRQREESLTLSVSSPDPTDIVRKISTVGGEFAGWSRDGNEICFSLGASLFQYDLSSGTLKETKVRIEMPRYVPEGTVVLKGGRAITMRGDEILPSCDLVIEKNRIVGLGAHGTVAIPPGAHIIDVSGKTILPGFVDVHNHQGGTQETRIMQPWEFISSLAYGVTTGYDTGAAGPSLVDYADMIETGQLVGPRLYGAGAIIFPAMGEKLESLDDARDLARRYYSYYGLDAVKQYSFGGRRKRQLLAMAAKELGLAIHAEGNGETKPGVTEIIDGYTTHQHYFTFIPLYRDMVELIAQSGVGYVLTSLITHGARGAEGFYYAEGAVHDDPKLRFFTPHPFLDRETLRRQSWMVNEEYSFPRLAKSAGDVIAAGGKVGVGAHGQRQGIGFHWEMWSLAAGMSNHDALRAATLLGAEISGLDRHLGTIEVGKLADLVVLDADPLENIRNTNSIRYVIKNGVVYEGDTLTEIWPHYRERSWLEGWYTDPKE</sequence>
<organism evidence="2">
    <name type="scientific">marine sediment metagenome</name>
    <dbReference type="NCBI Taxonomy" id="412755"/>
    <lineage>
        <taxon>unclassified sequences</taxon>
        <taxon>metagenomes</taxon>
        <taxon>ecological metagenomes</taxon>
    </lineage>
</organism>
<dbReference type="SUPFAM" id="SSF51338">
    <property type="entry name" value="Composite domain of metallo-dependent hydrolases"/>
    <property type="match status" value="1"/>
</dbReference>
<dbReference type="SUPFAM" id="SSF82171">
    <property type="entry name" value="DPP6 N-terminal domain-like"/>
    <property type="match status" value="1"/>
</dbReference>
<dbReference type="Gene3D" id="2.30.40.10">
    <property type="entry name" value="Urease, subunit C, domain 1"/>
    <property type="match status" value="1"/>
</dbReference>
<accession>A0A0F9H1V8</accession>
<proteinExistence type="predicted"/>
<dbReference type="InterPro" id="IPR011042">
    <property type="entry name" value="6-blade_b-propeller_TolB-like"/>
</dbReference>
<feature type="non-terminal residue" evidence="2">
    <location>
        <position position="1"/>
    </location>
</feature>
<dbReference type="InterPro" id="IPR011659">
    <property type="entry name" value="WD40"/>
</dbReference>
<reference evidence="2" key="1">
    <citation type="journal article" date="2015" name="Nature">
        <title>Complex archaea that bridge the gap between prokaryotes and eukaryotes.</title>
        <authorList>
            <person name="Spang A."/>
            <person name="Saw J.H."/>
            <person name="Jorgensen S.L."/>
            <person name="Zaremba-Niedzwiedzka K."/>
            <person name="Martijn J."/>
            <person name="Lind A.E."/>
            <person name="van Eijk R."/>
            <person name="Schleper C."/>
            <person name="Guy L."/>
            <person name="Ettema T.J."/>
        </authorList>
    </citation>
    <scope>NUCLEOTIDE SEQUENCE</scope>
</reference>